<feature type="modified residue" description="4-aspartylphosphate" evidence="6">
    <location>
        <position position="54"/>
    </location>
</feature>
<dbReference type="InterPro" id="IPR011006">
    <property type="entry name" value="CheY-like_superfamily"/>
</dbReference>
<comment type="caution">
    <text evidence="11">The sequence shown here is derived from an EMBL/GenBank/DDBJ whole genome shotgun (WGS) entry which is preliminary data.</text>
</comment>
<dbReference type="CDD" id="cd00383">
    <property type="entry name" value="trans_reg_C"/>
    <property type="match status" value="1"/>
</dbReference>
<accession>A0AAN4RJN7</accession>
<dbReference type="CDD" id="cd17574">
    <property type="entry name" value="REC_OmpR"/>
    <property type="match status" value="1"/>
</dbReference>
<dbReference type="SMART" id="SM00448">
    <property type="entry name" value="REC"/>
    <property type="match status" value="1"/>
</dbReference>
<protein>
    <submittedName>
        <fullName evidence="11">Two-component system response regulator</fullName>
    </submittedName>
</protein>
<dbReference type="Gene3D" id="6.10.250.690">
    <property type="match status" value="1"/>
</dbReference>
<keyword evidence="13" id="KW-1185">Reference proteome</keyword>
<keyword evidence="2" id="KW-0902">Two-component regulatory system</keyword>
<evidence type="ECO:0000313" key="13">
    <source>
        <dbReference type="Proteomes" id="UP000886607"/>
    </source>
</evidence>
<evidence type="ECO:0000313" key="11">
    <source>
        <dbReference type="EMBL" id="GEQ53826.1"/>
    </source>
</evidence>
<dbReference type="AlphaFoldDB" id="A0AAN4RJN7"/>
<dbReference type="Proteomes" id="UP000886607">
    <property type="component" value="Unassembled WGS sequence"/>
</dbReference>
<dbReference type="InterPro" id="IPR001867">
    <property type="entry name" value="OmpR/PhoB-type_DNA-bd"/>
</dbReference>
<organism evidence="11 12">
    <name type="scientific">Tetragenococcus koreensis</name>
    <dbReference type="NCBI Taxonomy" id="290335"/>
    <lineage>
        <taxon>Bacteria</taxon>
        <taxon>Bacillati</taxon>
        <taxon>Bacillota</taxon>
        <taxon>Bacilli</taxon>
        <taxon>Lactobacillales</taxon>
        <taxon>Enterococcaceae</taxon>
        <taxon>Tetragenococcus</taxon>
    </lineage>
</organism>
<evidence type="ECO:0000313" key="12">
    <source>
        <dbReference type="Proteomes" id="UP000886597"/>
    </source>
</evidence>
<dbReference type="PANTHER" id="PTHR48111:SF2">
    <property type="entry name" value="RESPONSE REGULATOR SAER"/>
    <property type="match status" value="1"/>
</dbReference>
<feature type="domain" description="Response regulatory" evidence="8">
    <location>
        <begin position="5"/>
        <end position="118"/>
    </location>
</feature>
<reference evidence="11" key="1">
    <citation type="submission" date="2019-08" db="EMBL/GenBank/DDBJ databases">
        <authorList>
            <person name="Ishikawa M."/>
            <person name="Suzuki T."/>
            <person name="Matsutani M."/>
        </authorList>
    </citation>
    <scope>NUCLEOTIDE SEQUENCE</scope>
    <source>
        <strain evidence="11">7C1</strain>
        <strain evidence="10">8C4</strain>
    </source>
</reference>
<dbReference type="EMBL" id="BKBQ01000008">
    <property type="protein sequence ID" value="GEQ53826.1"/>
    <property type="molecule type" value="Genomic_DNA"/>
</dbReference>
<proteinExistence type="predicted"/>
<evidence type="ECO:0000256" key="5">
    <source>
        <dbReference type="ARBA" id="ARBA00023163"/>
    </source>
</evidence>
<evidence type="ECO:0000256" key="4">
    <source>
        <dbReference type="ARBA" id="ARBA00023125"/>
    </source>
</evidence>
<gene>
    <name evidence="11" type="primary">ompR_2</name>
    <name evidence="10" type="synonym">ompR_3</name>
    <name evidence="10" type="ORF">TK11N_06840</name>
    <name evidence="11" type="ORF">TK2N_06700</name>
</gene>
<keyword evidence="3" id="KW-0805">Transcription regulation</keyword>
<reference evidence="11" key="2">
    <citation type="journal article" date="2020" name="Int. Dairy J.">
        <title>Lactic acid bacterial diversity in Brie cheese focusing on salt concentration and pH of isolation medium and characterisation of halophilic and alkaliphilic lactic acid bacterial isolates.</title>
        <authorList>
            <person name="Unno R."/>
            <person name="Matsutani M."/>
            <person name="Suzuki T."/>
            <person name="Kodama K."/>
            <person name="Matsushita H."/>
            <person name="Yamasato K."/>
            <person name="Koizumi Y."/>
            <person name="Ishikawa M."/>
        </authorList>
    </citation>
    <scope>NUCLEOTIDE SEQUENCE</scope>
    <source>
        <strain evidence="11">7C1</strain>
        <strain evidence="10">8C4</strain>
    </source>
</reference>
<feature type="domain" description="OmpR/PhoB-type" evidence="9">
    <location>
        <begin position="126"/>
        <end position="223"/>
    </location>
</feature>
<dbReference type="SUPFAM" id="SSF52172">
    <property type="entry name" value="CheY-like"/>
    <property type="match status" value="1"/>
</dbReference>
<sequence>MRQEKILIVEDDTEISRLLQMIITRMNLHAIPAYSGTEAMFQLEKQTFDLILLDLMLPGLTGEEVLKEIRKKADIPVLVLSAKNQIEDKVTLLKMGADDYVTKPFNQEEVAARIEVQLRKKTEIKTTQLEWRGLTLDKIGLTASLFKRELSLTNAEFDILSLLMQHPEQAFSKRRIYEAIWKGTYIGDDNTISVHISNLRKKFAKVTKDEYIKTVWGIGFMLI</sequence>
<evidence type="ECO:0000313" key="10">
    <source>
        <dbReference type="EMBL" id="GEQ48832.1"/>
    </source>
</evidence>
<evidence type="ECO:0000256" key="6">
    <source>
        <dbReference type="PROSITE-ProRule" id="PRU00169"/>
    </source>
</evidence>
<dbReference type="GO" id="GO:0032993">
    <property type="term" value="C:protein-DNA complex"/>
    <property type="evidence" value="ECO:0007669"/>
    <property type="project" value="TreeGrafter"/>
</dbReference>
<evidence type="ECO:0000259" key="8">
    <source>
        <dbReference type="PROSITE" id="PS50110"/>
    </source>
</evidence>
<dbReference type="Proteomes" id="UP000886597">
    <property type="component" value="Unassembled WGS sequence"/>
</dbReference>
<dbReference type="PROSITE" id="PS50110">
    <property type="entry name" value="RESPONSE_REGULATORY"/>
    <property type="match status" value="1"/>
</dbReference>
<dbReference type="InterPro" id="IPR039420">
    <property type="entry name" value="WalR-like"/>
</dbReference>
<evidence type="ECO:0000256" key="1">
    <source>
        <dbReference type="ARBA" id="ARBA00022553"/>
    </source>
</evidence>
<keyword evidence="1 6" id="KW-0597">Phosphoprotein</keyword>
<dbReference type="GO" id="GO:0005829">
    <property type="term" value="C:cytosol"/>
    <property type="evidence" value="ECO:0007669"/>
    <property type="project" value="TreeGrafter"/>
</dbReference>
<dbReference type="PROSITE" id="PS51755">
    <property type="entry name" value="OMPR_PHOB"/>
    <property type="match status" value="1"/>
</dbReference>
<dbReference type="RefSeq" id="WP_234772943.1">
    <property type="nucleotide sequence ID" value="NZ_BKBO01000007.1"/>
</dbReference>
<dbReference type="Pfam" id="PF00486">
    <property type="entry name" value="Trans_reg_C"/>
    <property type="match status" value="1"/>
</dbReference>
<keyword evidence="4 7" id="KW-0238">DNA-binding</keyword>
<name>A0AAN4RJN7_9ENTE</name>
<evidence type="ECO:0000256" key="3">
    <source>
        <dbReference type="ARBA" id="ARBA00023015"/>
    </source>
</evidence>
<dbReference type="EMBL" id="BKBO01000007">
    <property type="protein sequence ID" value="GEQ48832.1"/>
    <property type="molecule type" value="Genomic_DNA"/>
</dbReference>
<dbReference type="SMART" id="SM00862">
    <property type="entry name" value="Trans_reg_C"/>
    <property type="match status" value="1"/>
</dbReference>
<dbReference type="Gene3D" id="3.40.50.2300">
    <property type="match status" value="1"/>
</dbReference>
<evidence type="ECO:0000256" key="7">
    <source>
        <dbReference type="PROSITE-ProRule" id="PRU01091"/>
    </source>
</evidence>
<dbReference type="GO" id="GO:0000976">
    <property type="term" value="F:transcription cis-regulatory region binding"/>
    <property type="evidence" value="ECO:0007669"/>
    <property type="project" value="TreeGrafter"/>
</dbReference>
<dbReference type="PANTHER" id="PTHR48111">
    <property type="entry name" value="REGULATOR OF RPOS"/>
    <property type="match status" value="1"/>
</dbReference>
<dbReference type="GO" id="GO:0000156">
    <property type="term" value="F:phosphorelay response regulator activity"/>
    <property type="evidence" value="ECO:0007669"/>
    <property type="project" value="TreeGrafter"/>
</dbReference>
<feature type="DNA-binding region" description="OmpR/PhoB-type" evidence="7">
    <location>
        <begin position="126"/>
        <end position="223"/>
    </location>
</feature>
<dbReference type="GO" id="GO:0006355">
    <property type="term" value="P:regulation of DNA-templated transcription"/>
    <property type="evidence" value="ECO:0007669"/>
    <property type="project" value="InterPro"/>
</dbReference>
<evidence type="ECO:0000256" key="2">
    <source>
        <dbReference type="ARBA" id="ARBA00023012"/>
    </source>
</evidence>
<dbReference type="Gene3D" id="1.10.10.10">
    <property type="entry name" value="Winged helix-like DNA-binding domain superfamily/Winged helix DNA-binding domain"/>
    <property type="match status" value="1"/>
</dbReference>
<dbReference type="Pfam" id="PF00072">
    <property type="entry name" value="Response_reg"/>
    <property type="match status" value="1"/>
</dbReference>
<evidence type="ECO:0000259" key="9">
    <source>
        <dbReference type="PROSITE" id="PS51755"/>
    </source>
</evidence>
<dbReference type="InterPro" id="IPR001789">
    <property type="entry name" value="Sig_transdc_resp-reg_receiver"/>
</dbReference>
<keyword evidence="5" id="KW-0804">Transcription</keyword>
<dbReference type="InterPro" id="IPR036388">
    <property type="entry name" value="WH-like_DNA-bd_sf"/>
</dbReference>